<keyword evidence="2" id="KW-1185">Reference proteome</keyword>
<name>A0A840NYX5_9ACTN</name>
<dbReference type="EMBL" id="JACHGN010000004">
    <property type="protein sequence ID" value="MBB5132362.1"/>
    <property type="molecule type" value="Genomic_DNA"/>
</dbReference>
<proteinExistence type="predicted"/>
<dbReference type="AlphaFoldDB" id="A0A840NYX5"/>
<gene>
    <name evidence="1" type="ORF">HNP84_002078</name>
</gene>
<dbReference type="Proteomes" id="UP000578449">
    <property type="component" value="Unassembled WGS sequence"/>
</dbReference>
<accession>A0A840NYX5</accession>
<evidence type="ECO:0000313" key="1">
    <source>
        <dbReference type="EMBL" id="MBB5132362.1"/>
    </source>
</evidence>
<organism evidence="1 2">
    <name type="scientific">Thermocatellispora tengchongensis</name>
    <dbReference type="NCBI Taxonomy" id="1073253"/>
    <lineage>
        <taxon>Bacteria</taxon>
        <taxon>Bacillati</taxon>
        <taxon>Actinomycetota</taxon>
        <taxon>Actinomycetes</taxon>
        <taxon>Streptosporangiales</taxon>
        <taxon>Streptosporangiaceae</taxon>
        <taxon>Thermocatellispora</taxon>
    </lineage>
</organism>
<dbReference type="RefSeq" id="WP_185049240.1">
    <property type="nucleotide sequence ID" value="NZ_BAABIX010000003.1"/>
</dbReference>
<comment type="caution">
    <text evidence="1">The sequence shown here is derived from an EMBL/GenBank/DDBJ whole genome shotgun (WGS) entry which is preliminary data.</text>
</comment>
<reference evidence="1 2" key="1">
    <citation type="submission" date="2020-08" db="EMBL/GenBank/DDBJ databases">
        <title>Genomic Encyclopedia of Type Strains, Phase IV (KMG-IV): sequencing the most valuable type-strain genomes for metagenomic binning, comparative biology and taxonomic classification.</title>
        <authorList>
            <person name="Goeker M."/>
        </authorList>
    </citation>
    <scope>NUCLEOTIDE SEQUENCE [LARGE SCALE GENOMIC DNA]</scope>
    <source>
        <strain evidence="1 2">DSM 45615</strain>
    </source>
</reference>
<evidence type="ECO:0000313" key="2">
    <source>
        <dbReference type="Proteomes" id="UP000578449"/>
    </source>
</evidence>
<protein>
    <submittedName>
        <fullName evidence="1">Uncharacterized protein</fullName>
    </submittedName>
</protein>
<sequence>MEFDDEYQDEAAIRDRLATIDRELRDLRGELSRSDDPKDFGDAGSELARIEEQSALIDALESEKARLTARLTERPG</sequence>